<organism evidence="2 3">
    <name type="scientific">Pseudidiomarina donghaiensis</name>
    <dbReference type="NCBI Taxonomy" id="519452"/>
    <lineage>
        <taxon>Bacteria</taxon>
        <taxon>Pseudomonadati</taxon>
        <taxon>Pseudomonadota</taxon>
        <taxon>Gammaproteobacteria</taxon>
        <taxon>Alteromonadales</taxon>
        <taxon>Idiomarinaceae</taxon>
        <taxon>Pseudidiomarina</taxon>
    </lineage>
</organism>
<dbReference type="Gene3D" id="3.40.50.150">
    <property type="entry name" value="Vaccinia Virus protein VP39"/>
    <property type="match status" value="1"/>
</dbReference>
<accession>A0A432XCT6</accession>
<dbReference type="EMBL" id="PIPU01000007">
    <property type="protein sequence ID" value="RUO46456.1"/>
    <property type="molecule type" value="Genomic_DNA"/>
</dbReference>
<dbReference type="AlphaFoldDB" id="A0A432XCT6"/>
<sequence length="188" mass="20521">MTVDLNSRYGLNPAHSEVVEACETVAPGKVLDMGCSNGRNALYLSQLGFDVTAVDNNPNAIAMLQQIVAEEGIANINAQVYDINQAALDDNFDFIACTVTLMFLDPARIDAVLADMQAHTLPGGYNLIVCAMSTADYPCPMPFSFTFDEGELRDAYQGWELVKYNEDLGTMHNGARLKFATMLARKPV</sequence>
<name>A0A432XCT6_9GAMM</name>
<reference evidence="3" key="1">
    <citation type="journal article" date="2018" name="Front. Microbiol.">
        <title>Genome-Based Analysis Reveals the Taxonomy and Diversity of the Family Idiomarinaceae.</title>
        <authorList>
            <person name="Liu Y."/>
            <person name="Lai Q."/>
            <person name="Shao Z."/>
        </authorList>
    </citation>
    <scope>NUCLEOTIDE SEQUENCE [LARGE SCALE GENOMIC DNA]</scope>
    <source>
        <strain evidence="3">908033</strain>
    </source>
</reference>
<dbReference type="RefSeq" id="WP_092841873.1">
    <property type="nucleotide sequence ID" value="NZ_FPCF01000008.1"/>
</dbReference>
<dbReference type="GO" id="GO:0032259">
    <property type="term" value="P:methylation"/>
    <property type="evidence" value="ECO:0007669"/>
    <property type="project" value="UniProtKB-KW"/>
</dbReference>
<gene>
    <name evidence="2" type="primary">tehB</name>
    <name evidence="2" type="ORF">CWE24_11100</name>
</gene>
<keyword evidence="2" id="KW-0808">Transferase</keyword>
<keyword evidence="2" id="KW-0489">Methyltransferase</keyword>
<dbReference type="NCBIfam" id="NF008405">
    <property type="entry name" value="PRK11207.1"/>
    <property type="match status" value="1"/>
</dbReference>
<dbReference type="STRING" id="519452.SAMN04488139_2452"/>
<evidence type="ECO:0000313" key="3">
    <source>
        <dbReference type="Proteomes" id="UP000286985"/>
    </source>
</evidence>
<dbReference type="Proteomes" id="UP000286985">
    <property type="component" value="Unassembled WGS sequence"/>
</dbReference>
<protein>
    <submittedName>
        <fullName evidence="2">Tellurite resistance methyltransferase TehB</fullName>
    </submittedName>
</protein>
<dbReference type="GO" id="GO:0005737">
    <property type="term" value="C:cytoplasm"/>
    <property type="evidence" value="ECO:0007669"/>
    <property type="project" value="InterPro"/>
</dbReference>
<comment type="caution">
    <text evidence="2">The sequence shown here is derived from an EMBL/GenBank/DDBJ whole genome shotgun (WGS) entry which is preliminary data.</text>
</comment>
<proteinExistence type="predicted"/>
<dbReference type="Pfam" id="PF03848">
    <property type="entry name" value="TehB"/>
    <property type="match status" value="1"/>
</dbReference>
<dbReference type="NCBIfam" id="TIGR00477">
    <property type="entry name" value="tehB"/>
    <property type="match status" value="1"/>
</dbReference>
<evidence type="ECO:0000259" key="1">
    <source>
        <dbReference type="Pfam" id="PF03848"/>
    </source>
</evidence>
<dbReference type="PANTHER" id="PTHR43861">
    <property type="entry name" value="TRANS-ACONITATE 2-METHYLTRANSFERASE-RELATED"/>
    <property type="match status" value="1"/>
</dbReference>
<evidence type="ECO:0000313" key="2">
    <source>
        <dbReference type="EMBL" id="RUO46456.1"/>
    </source>
</evidence>
<keyword evidence="3" id="KW-1185">Reference proteome</keyword>
<dbReference type="OrthoDB" id="9804312at2"/>
<dbReference type="GO" id="GO:0046690">
    <property type="term" value="P:response to tellurium ion"/>
    <property type="evidence" value="ECO:0007669"/>
    <property type="project" value="InterPro"/>
</dbReference>
<dbReference type="SUPFAM" id="SSF53335">
    <property type="entry name" value="S-adenosyl-L-methionine-dependent methyltransferases"/>
    <property type="match status" value="1"/>
</dbReference>
<dbReference type="InterPro" id="IPR004537">
    <property type="entry name" value="Tellurite-R_MeTrfase_TehB"/>
</dbReference>
<dbReference type="InterPro" id="IPR029063">
    <property type="entry name" value="SAM-dependent_MTases_sf"/>
</dbReference>
<dbReference type="InterPro" id="IPR015985">
    <property type="entry name" value="TehB-like_dom"/>
</dbReference>
<dbReference type="GO" id="GO:0008757">
    <property type="term" value="F:S-adenosylmethionine-dependent methyltransferase activity"/>
    <property type="evidence" value="ECO:0007669"/>
    <property type="project" value="InterPro"/>
</dbReference>
<feature type="domain" description="Tellurite resistance methyltransferase TehB-like" evidence="1">
    <location>
        <begin position="7"/>
        <end position="183"/>
    </location>
</feature>
<dbReference type="CDD" id="cd02440">
    <property type="entry name" value="AdoMet_MTases"/>
    <property type="match status" value="1"/>
</dbReference>